<dbReference type="InterPro" id="IPR016166">
    <property type="entry name" value="FAD-bd_PCMH"/>
</dbReference>
<proteinExistence type="predicted"/>
<dbReference type="Gene3D" id="1.10.1060.10">
    <property type="entry name" value="Alpha-helical ferredoxin"/>
    <property type="match status" value="1"/>
</dbReference>
<dbReference type="Gene3D" id="3.30.70.2740">
    <property type="match status" value="1"/>
</dbReference>
<evidence type="ECO:0000256" key="4">
    <source>
        <dbReference type="ARBA" id="ARBA00022827"/>
    </source>
</evidence>
<dbReference type="Proteomes" id="UP000005938">
    <property type="component" value="Unassembled WGS sequence"/>
</dbReference>
<dbReference type="eggNOG" id="COG0277">
    <property type="taxonomic scope" value="Bacteria"/>
</dbReference>
<dbReference type="SUPFAM" id="SSF55103">
    <property type="entry name" value="FAD-linked oxidases, C-terminal domain"/>
    <property type="match status" value="1"/>
</dbReference>
<dbReference type="GO" id="GO:0051536">
    <property type="term" value="F:iron-sulfur cluster binding"/>
    <property type="evidence" value="ECO:0007669"/>
    <property type="project" value="UniProtKB-KW"/>
</dbReference>
<dbReference type="SUPFAM" id="SSF46548">
    <property type="entry name" value="alpha-helical ferredoxin"/>
    <property type="match status" value="1"/>
</dbReference>
<evidence type="ECO:0000313" key="11">
    <source>
        <dbReference type="Proteomes" id="UP000005938"/>
    </source>
</evidence>
<dbReference type="InterPro" id="IPR004113">
    <property type="entry name" value="FAD-bd_oxidored_4_C"/>
</dbReference>
<dbReference type="Pfam" id="PF13534">
    <property type="entry name" value="Fer4_17"/>
    <property type="match status" value="1"/>
</dbReference>
<organism evidence="10 11">
    <name type="scientific">Imtechella halotolerans K1</name>
    <dbReference type="NCBI Taxonomy" id="946077"/>
    <lineage>
        <taxon>Bacteria</taxon>
        <taxon>Pseudomonadati</taxon>
        <taxon>Bacteroidota</taxon>
        <taxon>Flavobacteriia</taxon>
        <taxon>Flavobacteriales</taxon>
        <taxon>Flavobacteriaceae</taxon>
        <taxon>Imtechella</taxon>
    </lineage>
</organism>
<dbReference type="InterPro" id="IPR016164">
    <property type="entry name" value="FAD-linked_Oxase-like_C"/>
</dbReference>
<dbReference type="Gene3D" id="1.10.45.10">
    <property type="entry name" value="Vanillyl-alcohol Oxidase, Chain A, domain 4"/>
    <property type="match status" value="1"/>
</dbReference>
<evidence type="ECO:0000259" key="8">
    <source>
        <dbReference type="PROSITE" id="PS51379"/>
    </source>
</evidence>
<dbReference type="InterPro" id="IPR017896">
    <property type="entry name" value="4Fe4S_Fe-S-bd"/>
</dbReference>
<gene>
    <name evidence="10" type="ORF">W5A_11666</name>
</gene>
<sequence>MNLEENLKVLSNSIEGNLFYDNLHKAIYATDASVYRELPLAIAYPKNSKDIKALITFAKAHKTSLIPRTAGTSLAGQCVGNGIVVDVSKYFNRILQFDQKNKTITVEPGVVRDELNLFLKPYGLFFGPNTSTSNRCMIGGMVGNNSSGTTSIQYGVTRDKVLEMQVLLSDGSEVTFGELSQKEFSLKCKQQNLEGNIYRFLQNTLGKQEVQAAILSNFPKPQIHRRNTGYAIDVLLDMQPFSEEGPAFNMCKLLAGSEGTLAFTTGITLQLDELPPVHRVMVAAHFTTVSDCCNAVAPLMRHPLYSCEMMDKVILDCTKSNKTYAPNRSFIEGDPEAILTLELCASDKDSLEDLKNHLLHTLHTETKSYANPILFGDGITKAEELRKAGLGLLGNMIGDKKAVACIEDTAVALDDLAPYITEFSSLMDSYGQKAVYYAHAGAGELHLRPILNLKKKEDVELFRKITTDVALLVKKYNGSMSGEHGDGRVRAEFIELMVGKENYETLRQLKNTFDANHLLNPGKIIDAEPMDTFLRYVPDAPTKEIPTILNFSDSQGIIRAAEKCNGSGDCRKSAVFNGVMCPSYQATKNEKDTTRARANALREFLTNSDKENKFNHKELKQVFDLCLSCKACSSECPSNVDVASFKAEFLYQYRMANGSSLRDKLFAYNSNFNRFAAKFPWLVNGVFKNKILSSILKKGAGIHPLRSLPLISTTKLKHYAKSANNKSSTENKVILFIDEFSSWLEAEIAKDCIDVLQRLGYSVQLYFGESGRTLISKGYLKEAKVIANTHIKDLAPLVSQDVPLIGIEPSAILTFKDEYLRLCDDLETAHKIASATYMIEEFLALEISKGTITSAQFTTKPQKIKFHGHCHQKALSHQKYSFDVLNIPKNYSVTILNTGCCGMAGSFGYEKEHYQISMQIGELKLFPAVRSASSDVIIAANGTSCRHQILDGTKRISKHPITILKEALLV</sequence>
<evidence type="ECO:0000256" key="2">
    <source>
        <dbReference type="ARBA" id="ARBA00022630"/>
    </source>
</evidence>
<comment type="cofactor">
    <cofactor evidence="1">
        <name>FAD</name>
        <dbReference type="ChEBI" id="CHEBI:57692"/>
    </cofactor>
</comment>
<evidence type="ECO:0000256" key="6">
    <source>
        <dbReference type="ARBA" id="ARBA00023004"/>
    </source>
</evidence>
<dbReference type="Gene3D" id="3.30.465.10">
    <property type="match status" value="1"/>
</dbReference>
<dbReference type="RefSeq" id="WP_008240870.1">
    <property type="nucleotide sequence ID" value="NZ_AJJU01000037.1"/>
</dbReference>
<dbReference type="PANTHER" id="PTHR11748">
    <property type="entry name" value="D-LACTATE DEHYDROGENASE"/>
    <property type="match status" value="1"/>
</dbReference>
<dbReference type="GO" id="GO:1903457">
    <property type="term" value="P:lactate catabolic process"/>
    <property type="evidence" value="ECO:0007669"/>
    <property type="project" value="TreeGrafter"/>
</dbReference>
<reference evidence="10 11" key="1">
    <citation type="journal article" date="2012" name="J. Bacteriol.">
        <title>Genome Sequence of the Halotolerant Bacterium Imtechella halotolerans K1T.</title>
        <authorList>
            <person name="Kumar S."/>
            <person name="Vikram S."/>
            <person name="Subramanian S."/>
            <person name="Raghava G.P."/>
            <person name="Pinnaka A.K."/>
        </authorList>
    </citation>
    <scope>NUCLEOTIDE SEQUENCE [LARGE SCALE GENOMIC DNA]</scope>
    <source>
        <strain evidence="10 11">K1</strain>
    </source>
</reference>
<dbReference type="InterPro" id="IPR009051">
    <property type="entry name" value="Helical_ferredxn"/>
</dbReference>
<dbReference type="InterPro" id="IPR006094">
    <property type="entry name" value="Oxid_FAD_bind_N"/>
</dbReference>
<evidence type="ECO:0000256" key="5">
    <source>
        <dbReference type="ARBA" id="ARBA00023002"/>
    </source>
</evidence>
<dbReference type="GO" id="GO:0008720">
    <property type="term" value="F:D-lactate dehydrogenase (NAD+) activity"/>
    <property type="evidence" value="ECO:0007669"/>
    <property type="project" value="TreeGrafter"/>
</dbReference>
<feature type="domain" description="4Fe-4S ferredoxin-type" evidence="8">
    <location>
        <begin position="617"/>
        <end position="648"/>
    </location>
</feature>
<evidence type="ECO:0000256" key="3">
    <source>
        <dbReference type="ARBA" id="ARBA00022723"/>
    </source>
</evidence>
<dbReference type="EMBL" id="AJJU01000037">
    <property type="protein sequence ID" value="EID72159.1"/>
    <property type="molecule type" value="Genomic_DNA"/>
</dbReference>
<dbReference type="PATRIC" id="fig|946077.3.peg.2351"/>
<dbReference type="PROSITE" id="PS51379">
    <property type="entry name" value="4FE4S_FER_2"/>
    <property type="match status" value="1"/>
</dbReference>
<evidence type="ECO:0000256" key="7">
    <source>
        <dbReference type="ARBA" id="ARBA00023014"/>
    </source>
</evidence>
<dbReference type="Pfam" id="PF02913">
    <property type="entry name" value="FAD-oxidase_C"/>
    <property type="match status" value="1"/>
</dbReference>
<feature type="domain" description="FAD-binding PCMH-type" evidence="9">
    <location>
        <begin position="35"/>
        <end position="274"/>
    </location>
</feature>
<dbReference type="eggNOG" id="COG0247">
    <property type="taxonomic scope" value="Bacteria"/>
</dbReference>
<dbReference type="InterPro" id="IPR016169">
    <property type="entry name" value="FAD-bd_PCMH_sub2"/>
</dbReference>
<dbReference type="GO" id="GO:0071949">
    <property type="term" value="F:FAD binding"/>
    <property type="evidence" value="ECO:0007669"/>
    <property type="project" value="InterPro"/>
</dbReference>
<keyword evidence="4" id="KW-0274">FAD</keyword>
<accession>I0W6Z3</accession>
<keyword evidence="3" id="KW-0479">Metal-binding</keyword>
<comment type="caution">
    <text evidence="10">The sequence shown here is derived from an EMBL/GenBank/DDBJ whole genome shotgun (WGS) entry which is preliminary data.</text>
</comment>
<keyword evidence="2" id="KW-0285">Flavoprotein</keyword>
<evidence type="ECO:0000256" key="1">
    <source>
        <dbReference type="ARBA" id="ARBA00001974"/>
    </source>
</evidence>
<name>I0W6Z3_9FLAO</name>
<keyword evidence="5" id="KW-0560">Oxidoreductase</keyword>
<dbReference type="Pfam" id="PF01565">
    <property type="entry name" value="FAD_binding_4"/>
    <property type="match status" value="1"/>
</dbReference>
<protein>
    <submittedName>
        <fullName evidence="10">D-lactate dehydrogenase</fullName>
    </submittedName>
</protein>
<keyword evidence="11" id="KW-1185">Reference proteome</keyword>
<dbReference type="OrthoDB" id="9767256at2"/>
<dbReference type="PANTHER" id="PTHR11748:SF119">
    <property type="entry name" value="D-2-HYDROXYGLUTARATE DEHYDROGENASE"/>
    <property type="match status" value="1"/>
</dbReference>
<dbReference type="InterPro" id="IPR016171">
    <property type="entry name" value="Vanillyl_alc_oxidase_C-sub2"/>
</dbReference>
<evidence type="ECO:0000313" key="10">
    <source>
        <dbReference type="EMBL" id="EID72159.1"/>
    </source>
</evidence>
<dbReference type="PROSITE" id="PS00198">
    <property type="entry name" value="4FE4S_FER_1"/>
    <property type="match status" value="1"/>
</dbReference>
<keyword evidence="6" id="KW-0408">Iron</keyword>
<dbReference type="SUPFAM" id="SSF56176">
    <property type="entry name" value="FAD-binding/transporter-associated domain-like"/>
    <property type="match status" value="1"/>
</dbReference>
<dbReference type="PROSITE" id="PS51387">
    <property type="entry name" value="FAD_PCMH"/>
    <property type="match status" value="1"/>
</dbReference>
<dbReference type="STRING" id="946077.W5A_11666"/>
<dbReference type="InterPro" id="IPR036318">
    <property type="entry name" value="FAD-bd_PCMH-like_sf"/>
</dbReference>
<dbReference type="GO" id="GO:0004458">
    <property type="term" value="F:D-lactate dehydrogenase (cytochrome) activity"/>
    <property type="evidence" value="ECO:0007669"/>
    <property type="project" value="TreeGrafter"/>
</dbReference>
<dbReference type="GO" id="GO:0046872">
    <property type="term" value="F:metal ion binding"/>
    <property type="evidence" value="ECO:0007669"/>
    <property type="project" value="UniProtKB-KW"/>
</dbReference>
<dbReference type="InterPro" id="IPR017900">
    <property type="entry name" value="4Fe4S_Fe_S_CS"/>
</dbReference>
<evidence type="ECO:0000259" key="9">
    <source>
        <dbReference type="PROSITE" id="PS51387"/>
    </source>
</evidence>
<keyword evidence="7" id="KW-0411">Iron-sulfur</keyword>
<dbReference type="AlphaFoldDB" id="I0W6Z3"/>